<dbReference type="PROSITE" id="PS51078">
    <property type="entry name" value="ICLR_ED"/>
    <property type="match status" value="1"/>
</dbReference>
<dbReference type="InterPro" id="IPR005471">
    <property type="entry name" value="Tscrpt_reg_IclR_N"/>
</dbReference>
<dbReference type="InterPro" id="IPR050707">
    <property type="entry name" value="HTH_MetabolicPath_Reg"/>
</dbReference>
<keyword evidence="7" id="KW-1185">Reference proteome</keyword>
<dbReference type="InterPro" id="IPR036388">
    <property type="entry name" value="WH-like_DNA-bd_sf"/>
</dbReference>
<organism evidence="6 7">
    <name type="scientific">Paenibacillus whitsoniae</name>
    <dbReference type="NCBI Taxonomy" id="2496558"/>
    <lineage>
        <taxon>Bacteria</taxon>
        <taxon>Bacillati</taxon>
        <taxon>Bacillota</taxon>
        <taxon>Bacilli</taxon>
        <taxon>Bacillales</taxon>
        <taxon>Paenibacillaceae</taxon>
        <taxon>Paenibacillus</taxon>
    </lineage>
</organism>
<sequence>MDKKYWVPALERAQEVLKLLAEQPSKLKLTDLSTATHINKSTMFSLLHTMEALNWVVKEKGDTYALGAMFGLLGNAYFTGMSLVKVFTEKAEPYVARIGETLQLAKLEEGDIVYLAKKEASLHVRLISEPGMRLPAYATAMGKMLLAQLPDDRVQALYAGGAFEAFTPHTVRSCDELLAQLHEVRRTGLAIDREEIVQGFCCVAAPVRGRGGEVSAAVSTTMPMHQWAVKQGLAAEAIRQFAL</sequence>
<dbReference type="Pfam" id="PF09339">
    <property type="entry name" value="HTH_IclR"/>
    <property type="match status" value="1"/>
</dbReference>
<feature type="domain" description="HTH iclR-type" evidence="4">
    <location>
        <begin position="7"/>
        <end position="68"/>
    </location>
</feature>
<dbReference type="SUPFAM" id="SSF55781">
    <property type="entry name" value="GAF domain-like"/>
    <property type="match status" value="1"/>
</dbReference>
<dbReference type="InterPro" id="IPR029016">
    <property type="entry name" value="GAF-like_dom_sf"/>
</dbReference>
<comment type="caution">
    <text evidence="6">The sequence shown here is derived from an EMBL/GenBank/DDBJ whole genome shotgun (WGS) entry which is preliminary data.</text>
</comment>
<dbReference type="PANTHER" id="PTHR30136:SF24">
    <property type="entry name" value="HTH-TYPE TRANSCRIPTIONAL REPRESSOR ALLR"/>
    <property type="match status" value="1"/>
</dbReference>
<gene>
    <name evidence="6" type="ORF">EJQ19_31440</name>
</gene>
<dbReference type="GO" id="GO:0003677">
    <property type="term" value="F:DNA binding"/>
    <property type="evidence" value="ECO:0007669"/>
    <property type="project" value="UniProtKB-KW"/>
</dbReference>
<feature type="domain" description="IclR-ED" evidence="5">
    <location>
        <begin position="69"/>
        <end position="243"/>
    </location>
</feature>
<dbReference type="Pfam" id="PF01614">
    <property type="entry name" value="IclR_C"/>
    <property type="match status" value="1"/>
</dbReference>
<keyword evidence="1" id="KW-0805">Transcription regulation</keyword>
<evidence type="ECO:0000313" key="6">
    <source>
        <dbReference type="EMBL" id="RTE00249.1"/>
    </source>
</evidence>
<protein>
    <submittedName>
        <fullName evidence="6">IclR family transcriptional regulator</fullName>
    </submittedName>
</protein>
<dbReference type="AlphaFoldDB" id="A0A430J3T6"/>
<evidence type="ECO:0000259" key="4">
    <source>
        <dbReference type="PROSITE" id="PS51077"/>
    </source>
</evidence>
<dbReference type="Gene3D" id="1.10.10.10">
    <property type="entry name" value="Winged helix-like DNA-binding domain superfamily/Winged helix DNA-binding domain"/>
    <property type="match status" value="1"/>
</dbReference>
<dbReference type="SMART" id="SM00346">
    <property type="entry name" value="HTH_ICLR"/>
    <property type="match status" value="1"/>
</dbReference>
<dbReference type="EMBL" id="RXHU01000158">
    <property type="protein sequence ID" value="RTE00249.1"/>
    <property type="molecule type" value="Genomic_DNA"/>
</dbReference>
<name>A0A430J3T6_9BACL</name>
<evidence type="ECO:0000259" key="5">
    <source>
        <dbReference type="PROSITE" id="PS51078"/>
    </source>
</evidence>
<evidence type="ECO:0000313" key="7">
    <source>
        <dbReference type="Proteomes" id="UP000276128"/>
    </source>
</evidence>
<dbReference type="SUPFAM" id="SSF46785">
    <property type="entry name" value="Winged helix' DNA-binding domain"/>
    <property type="match status" value="1"/>
</dbReference>
<feature type="non-terminal residue" evidence="6">
    <location>
        <position position="243"/>
    </location>
</feature>
<dbReference type="PANTHER" id="PTHR30136">
    <property type="entry name" value="HELIX-TURN-HELIX TRANSCRIPTIONAL REGULATOR, ICLR FAMILY"/>
    <property type="match status" value="1"/>
</dbReference>
<keyword evidence="3" id="KW-0804">Transcription</keyword>
<evidence type="ECO:0000256" key="3">
    <source>
        <dbReference type="ARBA" id="ARBA00023163"/>
    </source>
</evidence>
<dbReference type="GO" id="GO:0003700">
    <property type="term" value="F:DNA-binding transcription factor activity"/>
    <property type="evidence" value="ECO:0007669"/>
    <property type="project" value="TreeGrafter"/>
</dbReference>
<accession>A0A430J3T6</accession>
<keyword evidence="2" id="KW-0238">DNA-binding</keyword>
<dbReference type="PROSITE" id="PS51077">
    <property type="entry name" value="HTH_ICLR"/>
    <property type="match status" value="1"/>
</dbReference>
<dbReference type="InterPro" id="IPR014757">
    <property type="entry name" value="Tscrpt_reg_IclR_C"/>
</dbReference>
<dbReference type="GO" id="GO:0045892">
    <property type="term" value="P:negative regulation of DNA-templated transcription"/>
    <property type="evidence" value="ECO:0007669"/>
    <property type="project" value="TreeGrafter"/>
</dbReference>
<evidence type="ECO:0000256" key="1">
    <source>
        <dbReference type="ARBA" id="ARBA00023015"/>
    </source>
</evidence>
<dbReference type="Gene3D" id="3.30.450.40">
    <property type="match status" value="1"/>
</dbReference>
<dbReference type="Proteomes" id="UP000276128">
    <property type="component" value="Unassembled WGS sequence"/>
</dbReference>
<proteinExistence type="predicted"/>
<reference evidence="6 7" key="1">
    <citation type="submission" date="2018-12" db="EMBL/GenBank/DDBJ databases">
        <title>Bacillus ochoae sp. nov., Paenibacillus whitsoniae sp. nov., Paenibacillus spiritus sp. nov. Isolated from the Mars Exploration Rover during spacecraft assembly.</title>
        <authorList>
            <person name="Seuylemezian A."/>
            <person name="Vaishampayan P."/>
        </authorList>
    </citation>
    <scope>NUCLEOTIDE SEQUENCE [LARGE SCALE GENOMIC DNA]</scope>
    <source>
        <strain evidence="6 7">MER 54</strain>
    </source>
</reference>
<dbReference type="InterPro" id="IPR036390">
    <property type="entry name" value="WH_DNA-bd_sf"/>
</dbReference>
<evidence type="ECO:0000256" key="2">
    <source>
        <dbReference type="ARBA" id="ARBA00023125"/>
    </source>
</evidence>